<feature type="domain" description="Chromatin target of PRMT1 protein C-terminal" evidence="3">
    <location>
        <begin position="37"/>
        <end position="97"/>
    </location>
</feature>
<accession>A0A8H6WYA8</accession>
<gene>
    <name evidence="4" type="ORF">MVEN_02420700</name>
</gene>
<dbReference type="EMBL" id="JACAZI010000032">
    <property type="protein sequence ID" value="KAF7330815.1"/>
    <property type="molecule type" value="Genomic_DNA"/>
</dbReference>
<dbReference type="Pfam" id="PF13865">
    <property type="entry name" value="FoP_duplication"/>
    <property type="match status" value="1"/>
</dbReference>
<sequence>MAGHFWNAHALELPPRGTMYADMLEDTRTEGKLEWGRGGNAICNGAGNRAKMAGVTVDRGIMGGRNGRGGERRGRNERPAVTHADLDAELDAFLEEKD</sequence>
<dbReference type="GO" id="GO:0003723">
    <property type="term" value="F:RNA binding"/>
    <property type="evidence" value="ECO:0007669"/>
    <property type="project" value="UniProtKB-KW"/>
</dbReference>
<organism evidence="4 5">
    <name type="scientific">Mycena venus</name>
    <dbReference type="NCBI Taxonomy" id="2733690"/>
    <lineage>
        <taxon>Eukaryota</taxon>
        <taxon>Fungi</taxon>
        <taxon>Dikarya</taxon>
        <taxon>Basidiomycota</taxon>
        <taxon>Agaricomycotina</taxon>
        <taxon>Agaricomycetes</taxon>
        <taxon>Agaricomycetidae</taxon>
        <taxon>Agaricales</taxon>
        <taxon>Marasmiineae</taxon>
        <taxon>Mycenaceae</taxon>
        <taxon>Mycena</taxon>
    </lineage>
</organism>
<keyword evidence="1" id="KW-0694">RNA-binding</keyword>
<dbReference type="Proteomes" id="UP000620124">
    <property type="component" value="Unassembled WGS sequence"/>
</dbReference>
<evidence type="ECO:0000313" key="4">
    <source>
        <dbReference type="EMBL" id="KAF7330815.1"/>
    </source>
</evidence>
<dbReference type="AlphaFoldDB" id="A0A8H6WYA8"/>
<feature type="compositionally biased region" description="Acidic residues" evidence="2">
    <location>
        <begin position="87"/>
        <end position="98"/>
    </location>
</feature>
<name>A0A8H6WYA8_9AGAR</name>
<evidence type="ECO:0000256" key="2">
    <source>
        <dbReference type="SAM" id="MobiDB-lite"/>
    </source>
</evidence>
<evidence type="ECO:0000256" key="1">
    <source>
        <dbReference type="ARBA" id="ARBA00022884"/>
    </source>
</evidence>
<feature type="region of interest" description="Disordered" evidence="2">
    <location>
        <begin position="57"/>
        <end position="98"/>
    </location>
</feature>
<comment type="caution">
    <text evidence="4">The sequence shown here is derived from an EMBL/GenBank/DDBJ whole genome shotgun (WGS) entry which is preliminary data.</text>
</comment>
<reference evidence="4" key="1">
    <citation type="submission" date="2020-05" db="EMBL/GenBank/DDBJ databases">
        <title>Mycena genomes resolve the evolution of fungal bioluminescence.</title>
        <authorList>
            <person name="Tsai I.J."/>
        </authorList>
    </citation>
    <scope>NUCLEOTIDE SEQUENCE</scope>
    <source>
        <strain evidence="4">CCC161011</strain>
    </source>
</reference>
<proteinExistence type="predicted"/>
<keyword evidence="5" id="KW-1185">Reference proteome</keyword>
<evidence type="ECO:0000313" key="5">
    <source>
        <dbReference type="Proteomes" id="UP000620124"/>
    </source>
</evidence>
<dbReference type="SMART" id="SM01218">
    <property type="entry name" value="FoP_duplication"/>
    <property type="match status" value="1"/>
</dbReference>
<protein>
    <recommendedName>
        <fullName evidence="3">Chromatin target of PRMT1 protein C-terminal domain-containing protein</fullName>
    </recommendedName>
</protein>
<evidence type="ECO:0000259" key="3">
    <source>
        <dbReference type="SMART" id="SM01218"/>
    </source>
</evidence>
<dbReference type="InterPro" id="IPR025715">
    <property type="entry name" value="FoP_C"/>
</dbReference>
<feature type="compositionally biased region" description="Basic and acidic residues" evidence="2">
    <location>
        <begin position="68"/>
        <end position="86"/>
    </location>
</feature>